<dbReference type="EMBL" id="CAJVQB010042915">
    <property type="protein sequence ID" value="CAG8830773.1"/>
    <property type="molecule type" value="Genomic_DNA"/>
</dbReference>
<keyword evidence="2" id="KW-1185">Reference proteome</keyword>
<dbReference type="Proteomes" id="UP000789901">
    <property type="component" value="Unassembled WGS sequence"/>
</dbReference>
<comment type="caution">
    <text evidence="1">The sequence shown here is derived from an EMBL/GenBank/DDBJ whole genome shotgun (WGS) entry which is preliminary data.</text>
</comment>
<reference evidence="1 2" key="1">
    <citation type="submission" date="2021-06" db="EMBL/GenBank/DDBJ databases">
        <authorList>
            <person name="Kallberg Y."/>
            <person name="Tangrot J."/>
            <person name="Rosling A."/>
        </authorList>
    </citation>
    <scope>NUCLEOTIDE SEQUENCE [LARGE SCALE GENOMIC DNA]</scope>
    <source>
        <strain evidence="1 2">120-4 pot B 10/14</strain>
    </source>
</reference>
<accession>A0ABN7WHH0</accession>
<proteinExistence type="predicted"/>
<name>A0ABN7WHH0_GIGMA</name>
<feature type="non-terminal residue" evidence="1">
    <location>
        <position position="1"/>
    </location>
</feature>
<organism evidence="1 2">
    <name type="scientific">Gigaspora margarita</name>
    <dbReference type="NCBI Taxonomy" id="4874"/>
    <lineage>
        <taxon>Eukaryota</taxon>
        <taxon>Fungi</taxon>
        <taxon>Fungi incertae sedis</taxon>
        <taxon>Mucoromycota</taxon>
        <taxon>Glomeromycotina</taxon>
        <taxon>Glomeromycetes</taxon>
        <taxon>Diversisporales</taxon>
        <taxon>Gigasporaceae</taxon>
        <taxon>Gigaspora</taxon>
    </lineage>
</organism>
<sequence>VLIQQPNSSGLRIVQKPKATKAKYLPNPLFQAEYHGTFSMP</sequence>
<evidence type="ECO:0000313" key="2">
    <source>
        <dbReference type="Proteomes" id="UP000789901"/>
    </source>
</evidence>
<evidence type="ECO:0000313" key="1">
    <source>
        <dbReference type="EMBL" id="CAG8830773.1"/>
    </source>
</evidence>
<protein>
    <submittedName>
        <fullName evidence="1">31651_t:CDS:1</fullName>
    </submittedName>
</protein>
<gene>
    <name evidence="1" type="ORF">GMARGA_LOCUS30439</name>
</gene>